<organism evidence="1 2">
    <name type="scientific">Bacillus mycoides</name>
    <dbReference type="NCBI Taxonomy" id="1405"/>
    <lineage>
        <taxon>Bacteria</taxon>
        <taxon>Bacillati</taxon>
        <taxon>Bacillota</taxon>
        <taxon>Bacilli</taxon>
        <taxon>Bacillales</taxon>
        <taxon>Bacillaceae</taxon>
        <taxon>Bacillus</taxon>
        <taxon>Bacillus cereus group</taxon>
    </lineage>
</organism>
<dbReference type="EMBL" id="LXLT01000021">
    <property type="protein sequence ID" value="OFD81224.1"/>
    <property type="molecule type" value="Genomic_DNA"/>
</dbReference>
<sequence length="59" mass="7093">MKYVAHYKYKKMYDELEASEVSKRKGLGISISKVELEKLEQYGAHRYNRAEINKRRNEI</sequence>
<reference evidence="1 2" key="1">
    <citation type="submission" date="2016-05" db="EMBL/GenBank/DDBJ databases">
        <title>Bacillus thuringiensis and Bacillus weihenstephanensis as novel biocontrol agents of wilt causing Verticillium species.</title>
        <authorList>
            <person name="Hollensteiner J."/>
            <person name="Wemheuer F."/>
            <person name="Harting R."/>
            <person name="Kolarzyk A."/>
            <person name="Diaz-Valerio S."/>
            <person name="Poehlein A."/>
            <person name="Brzuszkiewicz E."/>
            <person name="Nesemann K."/>
            <person name="Braus-Stromeyer S."/>
            <person name="Braus G."/>
            <person name="Daniel R."/>
            <person name="Liesegang H."/>
        </authorList>
    </citation>
    <scope>NUCLEOTIDE SEQUENCE [LARGE SCALE GENOMIC DNA]</scope>
    <source>
        <strain evidence="1 2">GOE8</strain>
    </source>
</reference>
<evidence type="ECO:0000313" key="1">
    <source>
        <dbReference type="EMBL" id="OFD81224.1"/>
    </source>
</evidence>
<dbReference type="AlphaFoldDB" id="A0A1E8B9H3"/>
<accession>A0A1E8B9H3</accession>
<name>A0A1E8B9H3_BACMY</name>
<protein>
    <submittedName>
        <fullName evidence="1">Uncharacterized protein</fullName>
    </submittedName>
</protein>
<gene>
    <name evidence="1" type="ORF">BWGOE8_16980</name>
</gene>
<dbReference type="PATRIC" id="fig|86662.25.peg.1685"/>
<dbReference type="Proteomes" id="UP000175706">
    <property type="component" value="Unassembled WGS sequence"/>
</dbReference>
<comment type="caution">
    <text evidence="1">The sequence shown here is derived from an EMBL/GenBank/DDBJ whole genome shotgun (WGS) entry which is preliminary data.</text>
</comment>
<evidence type="ECO:0000313" key="2">
    <source>
        <dbReference type="Proteomes" id="UP000175706"/>
    </source>
</evidence>
<proteinExistence type="predicted"/>
<dbReference type="RefSeq" id="WP_070141655.1">
    <property type="nucleotide sequence ID" value="NZ_LXLT01000021.1"/>
</dbReference>